<dbReference type="InterPro" id="IPR006674">
    <property type="entry name" value="HD_domain"/>
</dbReference>
<sequence length="261" mass="30293">MQAEQLQALKNWFNQYVKNFYHDDPNVQAGIRLKEEHTQRVCEKILRIGSSLNLGPEDLYLAETIALLHDIGRFKQFVLYHTFNDRRSENHALLGIRELERTGVLAALTEEERNLVTRSIEYHNLCTLPPDLPERLSLFARLIRDADKLDILEMFTASLDRKNDKPEAQQISGLPDTPGYSPVLVRNLLQGQLCHYNDMKNSNDHKLLMLSWIYDINFPYSLSEIASNGCVEKIVARLPKTEEVQKVYEHLQAYMARRLAR</sequence>
<organism evidence="2 3">
    <name type="scientific">Desulfofundulus thermosubterraneus DSM 16057</name>
    <dbReference type="NCBI Taxonomy" id="1121432"/>
    <lineage>
        <taxon>Bacteria</taxon>
        <taxon>Bacillati</taxon>
        <taxon>Bacillota</taxon>
        <taxon>Clostridia</taxon>
        <taxon>Eubacteriales</taxon>
        <taxon>Peptococcaceae</taxon>
        <taxon>Desulfofundulus</taxon>
    </lineage>
</organism>
<proteinExistence type="predicted"/>
<dbReference type="SUPFAM" id="SSF109604">
    <property type="entry name" value="HD-domain/PDEase-like"/>
    <property type="match status" value="1"/>
</dbReference>
<dbReference type="STRING" id="1121432.SAMN02745219_03559"/>
<evidence type="ECO:0000313" key="3">
    <source>
        <dbReference type="Proteomes" id="UP000184529"/>
    </source>
</evidence>
<feature type="domain" description="HD" evidence="1">
    <location>
        <begin position="36"/>
        <end position="150"/>
    </location>
</feature>
<protein>
    <submittedName>
        <fullName evidence="2">HD domain-containing protein</fullName>
    </submittedName>
</protein>
<dbReference type="Pfam" id="PF01966">
    <property type="entry name" value="HD"/>
    <property type="match status" value="1"/>
</dbReference>
<dbReference type="AlphaFoldDB" id="A0A1M6MZ81"/>
<reference evidence="3" key="1">
    <citation type="submission" date="2016-11" db="EMBL/GenBank/DDBJ databases">
        <authorList>
            <person name="Varghese N."/>
            <person name="Submissions S."/>
        </authorList>
    </citation>
    <scope>NUCLEOTIDE SEQUENCE [LARGE SCALE GENOMIC DNA]</scope>
    <source>
        <strain evidence="3">DSM 16057</strain>
    </source>
</reference>
<accession>A0A1M6MZ81</accession>
<dbReference type="CDD" id="cd00077">
    <property type="entry name" value="HDc"/>
    <property type="match status" value="1"/>
</dbReference>
<gene>
    <name evidence="2" type="ORF">SAMN02745219_03559</name>
</gene>
<dbReference type="Proteomes" id="UP000184529">
    <property type="component" value="Unassembled WGS sequence"/>
</dbReference>
<name>A0A1M6MZ81_9FIRM</name>
<dbReference type="InterPro" id="IPR003607">
    <property type="entry name" value="HD/PDEase_dom"/>
</dbReference>
<evidence type="ECO:0000259" key="1">
    <source>
        <dbReference type="Pfam" id="PF01966"/>
    </source>
</evidence>
<dbReference type="RefSeq" id="WP_072871700.1">
    <property type="nucleotide sequence ID" value="NZ_FQZM01000096.1"/>
</dbReference>
<keyword evidence="3" id="KW-1185">Reference proteome</keyword>
<dbReference type="OrthoDB" id="9797344at2"/>
<dbReference type="Gene3D" id="1.10.3210.10">
    <property type="entry name" value="Hypothetical protein af1432"/>
    <property type="match status" value="1"/>
</dbReference>
<evidence type="ECO:0000313" key="2">
    <source>
        <dbReference type="EMBL" id="SHJ88710.1"/>
    </source>
</evidence>
<dbReference type="EMBL" id="FQZM01000096">
    <property type="protein sequence ID" value="SHJ88710.1"/>
    <property type="molecule type" value="Genomic_DNA"/>
</dbReference>